<dbReference type="HOGENOM" id="CLU_182674_0_0_1"/>
<gene>
    <name evidence="1" type="ORF">SERLA73DRAFT_16640</name>
</gene>
<proteinExistence type="predicted"/>
<dbReference type="OMA" id="ALACHHT"/>
<dbReference type="InParanoid" id="F8QEH0"/>
<dbReference type="eggNOG" id="ENOG502RABI">
    <property type="taxonomic scope" value="Eukaryota"/>
</dbReference>
<evidence type="ECO:0000313" key="2">
    <source>
        <dbReference type="Proteomes" id="UP000008063"/>
    </source>
</evidence>
<dbReference type="STRING" id="936435.F8QEH0"/>
<organism evidence="2">
    <name type="scientific">Serpula lacrymans var. lacrymans (strain S7.3)</name>
    <name type="common">Dry rot fungus</name>
    <dbReference type="NCBI Taxonomy" id="936435"/>
    <lineage>
        <taxon>Eukaryota</taxon>
        <taxon>Fungi</taxon>
        <taxon>Dikarya</taxon>
        <taxon>Basidiomycota</taxon>
        <taxon>Agaricomycotina</taxon>
        <taxon>Agaricomycetes</taxon>
        <taxon>Agaricomycetidae</taxon>
        <taxon>Boletales</taxon>
        <taxon>Coniophorineae</taxon>
        <taxon>Serpulaceae</taxon>
        <taxon>Serpula</taxon>
    </lineage>
</organism>
<protein>
    <recommendedName>
        <fullName evidence="3">Nucleolus and neural progenitor protein-like N-terminal domain-containing protein</fullName>
    </recommendedName>
</protein>
<evidence type="ECO:0000313" key="1">
    <source>
        <dbReference type="EMBL" id="EGN93226.1"/>
    </source>
</evidence>
<evidence type="ECO:0008006" key="3">
    <source>
        <dbReference type="Google" id="ProtNLM"/>
    </source>
</evidence>
<reference evidence="2" key="1">
    <citation type="journal article" date="2011" name="Science">
        <title>The plant cell wall-decomposing machinery underlies the functional diversity of forest fungi.</title>
        <authorList>
            <person name="Eastwood D.C."/>
            <person name="Floudas D."/>
            <person name="Binder M."/>
            <person name="Majcherczyk A."/>
            <person name="Schneider P."/>
            <person name="Aerts A."/>
            <person name="Asiegbu F.O."/>
            <person name="Baker S.E."/>
            <person name="Barry K."/>
            <person name="Bendiksby M."/>
            <person name="Blumentritt M."/>
            <person name="Coutinho P.M."/>
            <person name="Cullen D."/>
            <person name="de Vries R.P."/>
            <person name="Gathman A."/>
            <person name="Goodell B."/>
            <person name="Henrissat B."/>
            <person name="Ihrmark K."/>
            <person name="Kauserud H."/>
            <person name="Kohler A."/>
            <person name="LaButti K."/>
            <person name="Lapidus A."/>
            <person name="Lavin J.L."/>
            <person name="Lee Y.-H."/>
            <person name="Lindquist E."/>
            <person name="Lilly W."/>
            <person name="Lucas S."/>
            <person name="Morin E."/>
            <person name="Murat C."/>
            <person name="Oguiza J.A."/>
            <person name="Park J."/>
            <person name="Pisabarro A.G."/>
            <person name="Riley R."/>
            <person name="Rosling A."/>
            <person name="Salamov A."/>
            <person name="Schmidt O."/>
            <person name="Schmutz J."/>
            <person name="Skrede I."/>
            <person name="Stenlid J."/>
            <person name="Wiebenga A."/>
            <person name="Xie X."/>
            <person name="Kuees U."/>
            <person name="Hibbett D.S."/>
            <person name="Hoffmeister D."/>
            <person name="Hoegberg N."/>
            <person name="Martin F."/>
            <person name="Grigoriev I.V."/>
            <person name="Watkinson S.C."/>
        </authorList>
    </citation>
    <scope>NUCLEOTIDE SEQUENCE [LARGE SCALE GENOMIC DNA]</scope>
    <source>
        <strain evidence="2">strain S7.3</strain>
    </source>
</reference>
<feature type="non-terminal residue" evidence="1">
    <location>
        <position position="98"/>
    </location>
</feature>
<dbReference type="AlphaFoldDB" id="F8QEH0"/>
<dbReference type="OrthoDB" id="114080at2759"/>
<keyword evidence="2" id="KW-1185">Reference proteome</keyword>
<feature type="non-terminal residue" evidence="1">
    <location>
        <position position="1"/>
    </location>
</feature>
<name>F8QEH0_SERL3</name>
<accession>F8QEH0</accession>
<sequence length="98" mass="11649">VDASLKDLKTCSRRLQTVSAIVGDELKILERLYYKGKNQHRSALFWKRVVEIRRYGRRLSEASLWETLELFRCSFFGANSFQKFMKGSWNHYPNLPYV</sequence>
<dbReference type="EMBL" id="GL945493">
    <property type="protein sequence ID" value="EGN93226.1"/>
    <property type="molecule type" value="Genomic_DNA"/>
</dbReference>
<dbReference type="Proteomes" id="UP000008063">
    <property type="component" value="Unassembled WGS sequence"/>
</dbReference>